<dbReference type="EMBL" id="JAHXZJ010000001">
    <property type="protein sequence ID" value="KAH0567226.1"/>
    <property type="molecule type" value="Genomic_DNA"/>
</dbReference>
<evidence type="ECO:0000313" key="1">
    <source>
        <dbReference type="EMBL" id="KAH0567226.1"/>
    </source>
</evidence>
<accession>A0AAV7J3K9</accession>
<name>A0AAV7J3K9_COTGL</name>
<dbReference type="Proteomes" id="UP000826195">
    <property type="component" value="Unassembled WGS sequence"/>
</dbReference>
<proteinExistence type="predicted"/>
<comment type="caution">
    <text evidence="1">The sequence shown here is derived from an EMBL/GenBank/DDBJ whole genome shotgun (WGS) entry which is preliminary data.</text>
</comment>
<protein>
    <submittedName>
        <fullName evidence="1">Uncharacterized protein</fullName>
    </submittedName>
</protein>
<dbReference type="AlphaFoldDB" id="A0AAV7J3K9"/>
<evidence type="ECO:0000313" key="2">
    <source>
        <dbReference type="Proteomes" id="UP000826195"/>
    </source>
</evidence>
<reference evidence="1 2" key="1">
    <citation type="journal article" date="2021" name="J. Hered.">
        <title>A chromosome-level genome assembly of the parasitoid wasp, Cotesia glomerata (Hymenoptera: Braconidae).</title>
        <authorList>
            <person name="Pinto B.J."/>
            <person name="Weis J.J."/>
            <person name="Gamble T."/>
            <person name="Ode P.J."/>
            <person name="Paul R."/>
            <person name="Zaspel J.M."/>
        </authorList>
    </citation>
    <scope>NUCLEOTIDE SEQUENCE [LARGE SCALE GENOMIC DNA]</scope>
    <source>
        <strain evidence="1">CgM1</strain>
    </source>
</reference>
<organism evidence="1 2">
    <name type="scientific">Cotesia glomerata</name>
    <name type="common">Lepidopteran parasitic wasp</name>
    <name type="synonym">Apanteles glomeratus</name>
    <dbReference type="NCBI Taxonomy" id="32391"/>
    <lineage>
        <taxon>Eukaryota</taxon>
        <taxon>Metazoa</taxon>
        <taxon>Ecdysozoa</taxon>
        <taxon>Arthropoda</taxon>
        <taxon>Hexapoda</taxon>
        <taxon>Insecta</taxon>
        <taxon>Pterygota</taxon>
        <taxon>Neoptera</taxon>
        <taxon>Endopterygota</taxon>
        <taxon>Hymenoptera</taxon>
        <taxon>Apocrita</taxon>
        <taxon>Ichneumonoidea</taxon>
        <taxon>Braconidae</taxon>
        <taxon>Microgastrinae</taxon>
        <taxon>Cotesia</taxon>
    </lineage>
</organism>
<keyword evidence="2" id="KW-1185">Reference proteome</keyword>
<gene>
    <name evidence="1" type="ORF">KQX54_007743</name>
</gene>
<sequence>MIHTYLCRALFNYHYKTTTDAPLPDYSQHCSLEIERTTTTFPYTFQPRIRSLLSTLACVRPARVPLAFARLTASAWGAMLIRSPPNAVEEGAHPEHALCYQLMATEYDKLNPLVLLHQVETSIRQLRRFMHARMR</sequence>